<evidence type="ECO:0000313" key="2">
    <source>
        <dbReference type="Proteomes" id="UP001348369"/>
    </source>
</evidence>
<gene>
    <name evidence="1" type="ORF">OG835_41035</name>
</gene>
<name>A0ACD4ZX28_9ACTN</name>
<evidence type="ECO:0000313" key="1">
    <source>
        <dbReference type="EMBL" id="WSC02749.1"/>
    </source>
</evidence>
<keyword evidence="2" id="KW-1185">Reference proteome</keyword>
<proteinExistence type="predicted"/>
<sequence length="128" mass="13846">MALRSWGEREYDDNAVGVGESTVNPSSSAGSSVEDSGWVARVSVRSSTSFPLFSPPPSWHAETTGLQALLPGRTYALTFTGPREGWDPYDGHVYFTADDLASLGPGQVWADGRAMNRDAFDELVDEKC</sequence>
<dbReference type="EMBL" id="CP109109">
    <property type="protein sequence ID" value="WSC02749.1"/>
    <property type="molecule type" value="Genomic_DNA"/>
</dbReference>
<dbReference type="Proteomes" id="UP001348369">
    <property type="component" value="Chromosome"/>
</dbReference>
<reference evidence="1" key="1">
    <citation type="submission" date="2022-10" db="EMBL/GenBank/DDBJ databases">
        <title>The complete genomes of actinobacterial strains from the NBC collection.</title>
        <authorList>
            <person name="Joergensen T.S."/>
            <person name="Alvarez Arevalo M."/>
            <person name="Sterndorff E.B."/>
            <person name="Faurdal D."/>
            <person name="Vuksanovic O."/>
            <person name="Mourched A.-S."/>
            <person name="Charusanti P."/>
            <person name="Shaw S."/>
            <person name="Blin K."/>
            <person name="Weber T."/>
        </authorList>
    </citation>
    <scope>NUCLEOTIDE SEQUENCE</scope>
    <source>
        <strain evidence="1">NBC 01771</strain>
    </source>
</reference>
<protein>
    <submittedName>
        <fullName evidence="1">Uncharacterized protein</fullName>
    </submittedName>
</protein>
<accession>A0ACD4ZX28</accession>
<organism evidence="1 2">
    <name type="scientific">Streptomyces scopuliridis</name>
    <dbReference type="NCBI Taxonomy" id="452529"/>
    <lineage>
        <taxon>Bacteria</taxon>
        <taxon>Bacillati</taxon>
        <taxon>Actinomycetota</taxon>
        <taxon>Actinomycetes</taxon>
        <taxon>Kitasatosporales</taxon>
        <taxon>Streptomycetaceae</taxon>
        <taxon>Streptomyces</taxon>
    </lineage>
</organism>